<organism evidence="1 2">
    <name type="scientific">Pontibacter diazotrophicus</name>
    <dbReference type="NCBI Taxonomy" id="1400979"/>
    <lineage>
        <taxon>Bacteria</taxon>
        <taxon>Pseudomonadati</taxon>
        <taxon>Bacteroidota</taxon>
        <taxon>Cytophagia</taxon>
        <taxon>Cytophagales</taxon>
        <taxon>Hymenobacteraceae</taxon>
        <taxon>Pontibacter</taxon>
    </lineage>
</organism>
<dbReference type="OrthoDB" id="979415at2"/>
<evidence type="ECO:0008006" key="3">
    <source>
        <dbReference type="Google" id="ProtNLM"/>
    </source>
</evidence>
<sequence length="148" mass="16992">MLKVYYETEHIRLRYDEELQLGMGHWKGFVSSNELRATALHTLEFANTHGITRWLSDRRKMKAIRQQDQQWTVEEFIPKVLASPLRRVATIVSEDIFNNMAVEQMLKRSGGLGDIALRDFNNLAEAMEWLKQPLEQEKATGAGASSAD</sequence>
<reference evidence="2" key="1">
    <citation type="submission" date="2018-08" db="EMBL/GenBank/DDBJ databases">
        <authorList>
            <person name="Liu Z.-W."/>
            <person name="Du Z.-J."/>
        </authorList>
    </citation>
    <scope>NUCLEOTIDE SEQUENCE [LARGE SCALE GENOMIC DNA]</scope>
    <source>
        <strain evidence="2">H4X</strain>
    </source>
</reference>
<gene>
    <name evidence="1" type="ORF">DXT99_21500</name>
</gene>
<dbReference type="RefSeq" id="WP_115567651.1">
    <property type="nucleotide sequence ID" value="NZ_QRGR01000029.1"/>
</dbReference>
<protein>
    <recommendedName>
        <fullName evidence="3">STAS/SEC14 domain-containing protein</fullName>
    </recommendedName>
</protein>
<dbReference type="AlphaFoldDB" id="A0A3D8L6N7"/>
<comment type="caution">
    <text evidence="1">The sequence shown here is derived from an EMBL/GenBank/DDBJ whole genome shotgun (WGS) entry which is preliminary data.</text>
</comment>
<evidence type="ECO:0000313" key="2">
    <source>
        <dbReference type="Proteomes" id="UP000256708"/>
    </source>
</evidence>
<accession>A0A3D8L6N7</accession>
<dbReference type="Proteomes" id="UP000256708">
    <property type="component" value="Unassembled WGS sequence"/>
</dbReference>
<keyword evidence="2" id="KW-1185">Reference proteome</keyword>
<name>A0A3D8L6N7_9BACT</name>
<dbReference type="EMBL" id="QRGR01000029">
    <property type="protein sequence ID" value="RDV13075.1"/>
    <property type="molecule type" value="Genomic_DNA"/>
</dbReference>
<evidence type="ECO:0000313" key="1">
    <source>
        <dbReference type="EMBL" id="RDV13075.1"/>
    </source>
</evidence>
<proteinExistence type="predicted"/>